<dbReference type="EMBL" id="CP000155">
    <property type="protein sequence ID" value="ABC31838.1"/>
    <property type="molecule type" value="Genomic_DNA"/>
</dbReference>
<dbReference type="Proteomes" id="UP000000238">
    <property type="component" value="Chromosome"/>
</dbReference>
<evidence type="ECO:0000256" key="1">
    <source>
        <dbReference type="SAM" id="SignalP"/>
    </source>
</evidence>
<dbReference type="eggNOG" id="ENOG5034C4M">
    <property type="taxonomic scope" value="Bacteria"/>
</dbReference>
<name>Q2SBY6_HAHCH</name>
<keyword evidence="3" id="KW-1185">Reference proteome</keyword>
<evidence type="ECO:0008006" key="4">
    <source>
        <dbReference type="Google" id="ProtNLM"/>
    </source>
</evidence>
<sequence length="216" mass="23274">MSVKKLVLWGAPLCLAAGVYLYNANGDETDASVAAQSTEADKQVESQEATLTSVSPEFIEEAALQMETEVAAEPEEPVQDTGPWVSQASTSLSAELYDFIETEGLRYVDTSNFPFDPQTERLLQKLSQSGEILLFDNTEAERLGGLTEKPSDIIADYYGAATEGDAIIATSVTGADGSVHFMVLPVIKKGEDSSLSEEVKLAVALLKQEKETKETL</sequence>
<dbReference type="KEGG" id="hch:HCH_05159"/>
<evidence type="ECO:0000313" key="2">
    <source>
        <dbReference type="EMBL" id="ABC31838.1"/>
    </source>
</evidence>
<dbReference type="OrthoDB" id="6198184at2"/>
<dbReference type="RefSeq" id="WP_011398903.1">
    <property type="nucleotide sequence ID" value="NC_007645.1"/>
</dbReference>
<evidence type="ECO:0000313" key="3">
    <source>
        <dbReference type="Proteomes" id="UP000000238"/>
    </source>
</evidence>
<organism evidence="2 3">
    <name type="scientific">Hahella chejuensis (strain KCTC 2396)</name>
    <dbReference type="NCBI Taxonomy" id="349521"/>
    <lineage>
        <taxon>Bacteria</taxon>
        <taxon>Pseudomonadati</taxon>
        <taxon>Pseudomonadota</taxon>
        <taxon>Gammaproteobacteria</taxon>
        <taxon>Oceanospirillales</taxon>
        <taxon>Hahellaceae</taxon>
        <taxon>Hahella</taxon>
    </lineage>
</organism>
<gene>
    <name evidence="2" type="ordered locus">HCH_05159</name>
</gene>
<dbReference type="HOGENOM" id="CLU_1219282_0_0_6"/>
<protein>
    <recommendedName>
        <fullName evidence="4">Topoisomerase I</fullName>
    </recommendedName>
</protein>
<reference evidence="2 3" key="1">
    <citation type="journal article" date="2005" name="Nucleic Acids Res.">
        <title>Genomic blueprint of Hahella chejuensis, a marine microbe producing an algicidal agent.</title>
        <authorList>
            <person name="Jeong H."/>
            <person name="Yim J.H."/>
            <person name="Lee C."/>
            <person name="Choi S.-H."/>
            <person name="Park Y.K."/>
            <person name="Yoon S.H."/>
            <person name="Hur C.-G."/>
            <person name="Kang H.-Y."/>
            <person name="Kim D."/>
            <person name="Lee H.H."/>
            <person name="Park K.H."/>
            <person name="Park S.-H."/>
            <person name="Park H.-S."/>
            <person name="Lee H.K."/>
            <person name="Oh T.K."/>
            <person name="Kim J.F."/>
        </authorList>
    </citation>
    <scope>NUCLEOTIDE SEQUENCE [LARGE SCALE GENOMIC DNA]</scope>
    <source>
        <strain evidence="2 3">KCTC 2396</strain>
    </source>
</reference>
<keyword evidence="1" id="KW-0732">Signal</keyword>
<feature type="signal peptide" evidence="1">
    <location>
        <begin position="1"/>
        <end position="16"/>
    </location>
</feature>
<proteinExistence type="predicted"/>
<feature type="chain" id="PRO_5004215270" description="Topoisomerase I" evidence="1">
    <location>
        <begin position="17"/>
        <end position="216"/>
    </location>
</feature>
<accession>Q2SBY6</accession>
<dbReference type="AlphaFoldDB" id="Q2SBY6"/>